<dbReference type="SUPFAM" id="SSF51905">
    <property type="entry name" value="FAD/NAD(P)-binding domain"/>
    <property type="match status" value="1"/>
</dbReference>
<protein>
    <submittedName>
        <fullName evidence="3">FAD-binding oxidoreductase</fullName>
    </submittedName>
</protein>
<proteinExistence type="predicted"/>
<dbReference type="InterPro" id="IPR036188">
    <property type="entry name" value="FAD/NAD-bd_sf"/>
</dbReference>
<dbReference type="Pfam" id="PF01266">
    <property type="entry name" value="DAO"/>
    <property type="match status" value="1"/>
</dbReference>
<organism evidence="3 4">
    <name type="scientific">Frankia umida</name>
    <dbReference type="NCBI Taxonomy" id="573489"/>
    <lineage>
        <taxon>Bacteria</taxon>
        <taxon>Bacillati</taxon>
        <taxon>Actinomycetota</taxon>
        <taxon>Actinomycetes</taxon>
        <taxon>Frankiales</taxon>
        <taxon>Frankiaceae</taxon>
        <taxon>Frankia</taxon>
    </lineage>
</organism>
<dbReference type="Gene3D" id="3.50.50.60">
    <property type="entry name" value="FAD/NAD(P)-binding domain"/>
    <property type="match status" value="1"/>
</dbReference>
<dbReference type="PANTHER" id="PTHR13847">
    <property type="entry name" value="SARCOSINE DEHYDROGENASE-RELATED"/>
    <property type="match status" value="1"/>
</dbReference>
<dbReference type="Proteomes" id="UP001201873">
    <property type="component" value="Unassembled WGS sequence"/>
</dbReference>
<dbReference type="InterPro" id="IPR006076">
    <property type="entry name" value="FAD-dep_OxRdtase"/>
</dbReference>
<keyword evidence="4" id="KW-1185">Reference proteome</keyword>
<feature type="domain" description="FAD dependent oxidoreductase" evidence="2">
    <location>
        <begin position="3"/>
        <end position="336"/>
    </location>
</feature>
<evidence type="ECO:0000259" key="2">
    <source>
        <dbReference type="Pfam" id="PF01266"/>
    </source>
</evidence>
<dbReference type="PANTHER" id="PTHR13847:SF289">
    <property type="entry name" value="GLYCINE OXIDASE"/>
    <property type="match status" value="1"/>
</dbReference>
<evidence type="ECO:0000313" key="4">
    <source>
        <dbReference type="Proteomes" id="UP001201873"/>
    </source>
</evidence>
<dbReference type="EMBL" id="JALKFT010000001">
    <property type="protein sequence ID" value="MCK9874242.1"/>
    <property type="molecule type" value="Genomic_DNA"/>
</dbReference>
<name>A0ABT0JSQ5_9ACTN</name>
<keyword evidence="1" id="KW-0560">Oxidoreductase</keyword>
<accession>A0ABT0JSQ5</accession>
<evidence type="ECO:0000256" key="1">
    <source>
        <dbReference type="ARBA" id="ARBA00023002"/>
    </source>
</evidence>
<sequence length="359" mass="37064">MRLVVVGAGIVGAAIASRAARRATAVTVLDAGRSPGASNATGSSFAWIGAWGQWPGGMMALRGGALPQWHQLQDELAGVHVQWTGSLSWRDQPHTQPDVTRTDDGSEVLTAAEVAVVEVAVVEPNLREPPARAVWHPGDGAVDPLAVTTALLQSACGSGAQVRLGVRATGLRTRGTRVVGVETSVGFMPADTVVVAAGTGVPRLCEPFGVPVPVTASAAVLLRFDAPRGLVKALIDGPSLEVRQNRSGQLLVPAACGTDVSEEALAGIARRSAQKIRATFHHAADIRLDRISVGQRPMPADGAPIIGPIPGVQGLYLAVMHSGVTLAPLIGRLVVQELIGGVESPELVGCRPARFTTAS</sequence>
<evidence type="ECO:0000313" key="3">
    <source>
        <dbReference type="EMBL" id="MCK9874242.1"/>
    </source>
</evidence>
<dbReference type="Gene3D" id="3.30.9.10">
    <property type="entry name" value="D-Amino Acid Oxidase, subunit A, domain 2"/>
    <property type="match status" value="1"/>
</dbReference>
<dbReference type="RefSeq" id="WP_248822944.1">
    <property type="nucleotide sequence ID" value="NZ_JALKFT010000001.1"/>
</dbReference>
<gene>
    <name evidence="3" type="ORF">MXD59_00310</name>
</gene>
<reference evidence="3 4" key="1">
    <citation type="submission" date="2022-04" db="EMBL/GenBank/DDBJ databases">
        <title>Genome diversity in the genus Frankia.</title>
        <authorList>
            <person name="Carlos-Shanley C."/>
            <person name="Hahn D."/>
        </authorList>
    </citation>
    <scope>NUCLEOTIDE SEQUENCE [LARGE SCALE GENOMIC DNA]</scope>
    <source>
        <strain evidence="3 4">Ag45/Mut15</strain>
    </source>
</reference>
<comment type="caution">
    <text evidence="3">The sequence shown here is derived from an EMBL/GenBank/DDBJ whole genome shotgun (WGS) entry which is preliminary data.</text>
</comment>